<evidence type="ECO:0000313" key="1">
    <source>
        <dbReference type="EMBL" id="TRO19383.1"/>
    </source>
</evidence>
<gene>
    <name evidence="1" type="ORF">EQ836_07610</name>
</gene>
<proteinExistence type="predicted"/>
<dbReference type="AlphaFoldDB" id="A0ABD7RY91"/>
<organism evidence="1 2">
    <name type="scientific">Ectopseudomonas mendocina</name>
    <name type="common">Pseudomonas mendocina</name>
    <dbReference type="NCBI Taxonomy" id="300"/>
    <lineage>
        <taxon>Bacteria</taxon>
        <taxon>Pseudomonadati</taxon>
        <taxon>Pseudomonadota</taxon>
        <taxon>Gammaproteobacteria</taxon>
        <taxon>Pseudomonadales</taxon>
        <taxon>Pseudomonadaceae</taxon>
        <taxon>Ectopseudomonas</taxon>
    </lineage>
</organism>
<accession>A0ABD7RY91</accession>
<dbReference type="RefSeq" id="WP_143500926.1">
    <property type="nucleotide sequence ID" value="NZ_SCFV01000003.1"/>
</dbReference>
<name>A0ABD7RY91_ECTME</name>
<dbReference type="EMBL" id="SCFV01000003">
    <property type="protein sequence ID" value="TRO19383.1"/>
    <property type="molecule type" value="Genomic_DNA"/>
</dbReference>
<protein>
    <submittedName>
        <fullName evidence="1">Uncharacterized protein</fullName>
    </submittedName>
</protein>
<sequence length="250" mass="26072">MADVKPLKLVDQGGGAGRLEEFGAGDRVPSNAVPEKLQALADAGWAANQVPYFTGSNTVDKFALSGVSRGILEAGLGNAANATVQSSLNDFTSGRLLSVGAGGIGSSSRTHADGFDYNALSASQLIANTDVGNASLVSSGLPSSGRFGGFLTYATSTLRCRFLINWVASGSNPRAFIQGWNNVNNWNTAEIWTTATLTPNVLASYTLATLPNAAANPRLQTWCSNLTGGAMPVYSDGTNWRRTFDNSIAN</sequence>
<evidence type="ECO:0000313" key="2">
    <source>
        <dbReference type="Proteomes" id="UP000317327"/>
    </source>
</evidence>
<comment type="caution">
    <text evidence="1">The sequence shown here is derived from an EMBL/GenBank/DDBJ whole genome shotgun (WGS) entry which is preliminary data.</text>
</comment>
<reference evidence="1 2" key="1">
    <citation type="submission" date="2019-01" db="EMBL/GenBank/DDBJ databases">
        <title>Whole genome shotgun sequencing of Pseudomonas spp. isolated by its ability to degrade furfural.</title>
        <authorList>
            <person name="Donoso R."/>
            <person name="Farkas C."/>
            <person name="Villegas P."/>
            <person name="Gonzales-Toro F."/>
            <person name="Guajardo-Parra M."/>
            <person name="Araya-Nail M."/>
            <person name="Morgante V."/>
            <person name="Perez-Pantoja D."/>
        </authorList>
    </citation>
    <scope>NUCLEOTIDE SEQUENCE [LARGE SCALE GENOMIC DNA]</scope>
    <source>
        <strain evidence="1 2">VN231</strain>
    </source>
</reference>
<dbReference type="Proteomes" id="UP000317327">
    <property type="component" value="Unassembled WGS sequence"/>
</dbReference>